<dbReference type="Proteomes" id="UP000019249">
    <property type="component" value="Unassembled WGS sequence"/>
</dbReference>
<protein>
    <submittedName>
        <fullName evidence="1">Uncharacterized protein</fullName>
    </submittedName>
</protein>
<comment type="caution">
    <text evidence="1">The sequence shown here is derived from an EMBL/GenBank/DDBJ whole genome shotgun (WGS) entry which is preliminary data.</text>
</comment>
<organism evidence="1 2">
    <name type="scientific">Listeria floridensis FSL S10-1187</name>
    <dbReference type="NCBI Taxonomy" id="1265817"/>
    <lineage>
        <taxon>Bacteria</taxon>
        <taxon>Bacillati</taxon>
        <taxon>Bacillota</taxon>
        <taxon>Bacilli</taxon>
        <taxon>Bacillales</taxon>
        <taxon>Listeriaceae</taxon>
        <taxon>Listeria</taxon>
    </lineage>
</organism>
<evidence type="ECO:0000313" key="2">
    <source>
        <dbReference type="Proteomes" id="UP000019249"/>
    </source>
</evidence>
<dbReference type="EMBL" id="AODF01000032">
    <property type="protein sequence ID" value="EUJ27464.1"/>
    <property type="molecule type" value="Genomic_DNA"/>
</dbReference>
<name>A0ABN0RCS3_9LIST</name>
<dbReference type="RefSeq" id="WP_051993636.1">
    <property type="nucleotide sequence ID" value="NZ_AODF01000032.1"/>
</dbReference>
<reference evidence="1 2" key="1">
    <citation type="journal article" date="2014" name="Int. J. Syst. Evol. Microbiol.">
        <title>Listeria floridensis sp. nov., Listeria aquatica sp. nov., Listeria cornellensis sp. nov., Listeria riparia sp. nov. and Listeria grandensis sp. nov., from agricultural and natural environments.</title>
        <authorList>
            <person name="den Bakker H.C."/>
            <person name="Warchocki S."/>
            <person name="Wright E.M."/>
            <person name="Allred A.F."/>
            <person name="Ahlstrom C."/>
            <person name="Manuel C.S."/>
            <person name="Stasiewicz M.J."/>
            <person name="Burrell A."/>
            <person name="Roof S."/>
            <person name="Strawn L."/>
            <person name="Fortes E.D."/>
            <person name="Nightingale K.K."/>
            <person name="Kephart D."/>
            <person name="Wiedmann M."/>
        </authorList>
    </citation>
    <scope>NUCLEOTIDE SEQUENCE [LARGE SCALE GENOMIC DNA]</scope>
    <source>
        <strain evidence="1 2">FSL S10-1187</strain>
    </source>
</reference>
<sequence>MKFIPVAQAETMTTDQIEELLAQTEAEFIVFQTVESKTTQNQMKLFYEKYPAEFTSEDIFYFLANPVYTRFLRKQENKEPFLTEGEFQFIDDIKISITTYLERDPFLVLAENYSQIMLRRSMVLDKIHSLEQPVTFEQMMFDIFQTTDSIMKERILEVEVLPKAESFETLDLDAIFALYERWHRVQSTYSSIPLLNREFDINLLNYLINTRIGPAFQAEVEQGRTENARQILTRLLSELHKFEKVIVSELVSLGYYFVQIPIEYYGTVKDDQAFMKAYMEFSSFLFSQMHFNSRQYYLRYYRQATNALYKAVRAESEKPLQKCYDLYFAEK</sequence>
<gene>
    <name evidence="1" type="ORF">MFLO_13433</name>
</gene>
<accession>A0ABN0RCS3</accession>
<proteinExistence type="predicted"/>
<evidence type="ECO:0000313" key="1">
    <source>
        <dbReference type="EMBL" id="EUJ27464.1"/>
    </source>
</evidence>
<keyword evidence="2" id="KW-1185">Reference proteome</keyword>